<dbReference type="Gene3D" id="2.70.70.10">
    <property type="entry name" value="Glucose Permease (Domain IIA)"/>
    <property type="match status" value="1"/>
</dbReference>
<dbReference type="Proteomes" id="UP000323946">
    <property type="component" value="Unassembled WGS sequence"/>
</dbReference>
<dbReference type="InterPro" id="IPR016047">
    <property type="entry name" value="M23ase_b-sheet_dom"/>
</dbReference>
<dbReference type="SUPFAM" id="SSF51261">
    <property type="entry name" value="Duplicated hybrid motif"/>
    <property type="match status" value="1"/>
</dbReference>
<feature type="binding site" evidence="2">
    <location>
        <position position="167"/>
    </location>
    <ligand>
        <name>Zn(2+)</name>
        <dbReference type="ChEBI" id="CHEBI:29105"/>
    </ligand>
</feature>
<dbReference type="GO" id="GO:0006508">
    <property type="term" value="P:proteolysis"/>
    <property type="evidence" value="ECO:0007669"/>
    <property type="project" value="InterPro"/>
</dbReference>
<protein>
    <submittedName>
        <fullName evidence="6">M23 family metallopeptidase</fullName>
    </submittedName>
</protein>
<dbReference type="SMR" id="A0A5M7BY92"/>
<feature type="signal peptide" evidence="4">
    <location>
        <begin position="1"/>
        <end position="26"/>
    </location>
</feature>
<dbReference type="AlphaFoldDB" id="A0A5M7BY92"/>
<keyword evidence="7" id="KW-1185">Reference proteome</keyword>
<feature type="chain" id="PRO_5038358516" evidence="4">
    <location>
        <begin position="27"/>
        <end position="397"/>
    </location>
</feature>
<dbReference type="CDD" id="cd12797">
    <property type="entry name" value="M23_peptidase"/>
    <property type="match status" value="1"/>
</dbReference>
<evidence type="ECO:0000256" key="2">
    <source>
        <dbReference type="PIRSR" id="PIRSR600841-2"/>
    </source>
</evidence>
<feature type="compositionally biased region" description="Low complexity" evidence="3">
    <location>
        <begin position="314"/>
        <end position="324"/>
    </location>
</feature>
<dbReference type="RefSeq" id="WP_150068493.1">
    <property type="nucleotide sequence ID" value="NZ_VWPH01000009.1"/>
</dbReference>
<feature type="binding site" evidence="2">
    <location>
        <position position="260"/>
    </location>
    <ligand>
        <name>Zn(2+)</name>
        <dbReference type="ChEBI" id="CHEBI:29105"/>
    </ligand>
</feature>
<sequence length="397" mass="41494">MHALLRRALGVAAGAAAVTATLVAPASGAGQADLGTAVRETMLAERGPAASADFDVQALAEPLVEPTRNDQRWAFGTTTIPAPAKEHAGPHTAIFVAHRDAQGWQVELDGTAEFVQAVQQAPTDIVSDGEKQLFARNYENSRTAVTDTGLGLPWAEGVAWWMGGGPHGDSGQSRPYSSLDFSGGNGRVLSAGAGRVYKSCLRNGSGLVRVVHENGYSTTYYHMTGLTDLGDGQPVQYGDYLGQIDVGLPCGGSTTGPHVHFSLLRGDSHTPVDGRTIGGWTFHEGSQAYGGYAERDGTQVGTGGQITNHGRGDGTPTGVVDGGRNSSVNVRSEPKLTAPVVEELPDGSVVRIKCTARGDAVDGVWGRTDLWNQRDVGGWISDGFLYTGSDDPIAPPC</sequence>
<feature type="active site" description="Proton donor/acceptor" evidence="1">
    <location>
        <position position="222"/>
    </location>
</feature>
<evidence type="ECO:0000256" key="4">
    <source>
        <dbReference type="SAM" id="SignalP"/>
    </source>
</evidence>
<evidence type="ECO:0000313" key="7">
    <source>
        <dbReference type="Proteomes" id="UP000323946"/>
    </source>
</evidence>
<feature type="domain" description="SH3b" evidence="5">
    <location>
        <begin position="315"/>
        <end position="389"/>
    </location>
</feature>
<dbReference type="InterPro" id="IPR011055">
    <property type="entry name" value="Dup_hybrid_motif"/>
</dbReference>
<dbReference type="EMBL" id="VWPH01000009">
    <property type="protein sequence ID" value="KAA5831285.1"/>
    <property type="molecule type" value="Genomic_DNA"/>
</dbReference>
<dbReference type="PRINTS" id="PR00933">
    <property type="entry name" value="BLYTICPTASE"/>
</dbReference>
<comment type="cofactor">
    <cofactor evidence="2">
        <name>Zn(2+)</name>
        <dbReference type="ChEBI" id="CHEBI:29105"/>
    </cofactor>
    <text evidence="2">Binds 1 zinc ion per subunit.</text>
</comment>
<evidence type="ECO:0000256" key="3">
    <source>
        <dbReference type="SAM" id="MobiDB-lite"/>
    </source>
</evidence>
<evidence type="ECO:0000256" key="1">
    <source>
        <dbReference type="PIRSR" id="PIRSR600841-1"/>
    </source>
</evidence>
<dbReference type="OrthoDB" id="6188067at2"/>
<dbReference type="InterPro" id="IPR003646">
    <property type="entry name" value="SH3-like_bac-type"/>
</dbReference>
<evidence type="ECO:0000313" key="6">
    <source>
        <dbReference type="EMBL" id="KAA5831285.1"/>
    </source>
</evidence>
<dbReference type="InterPro" id="IPR000841">
    <property type="entry name" value="Pept_M23A_Blytic"/>
</dbReference>
<dbReference type="Gene3D" id="2.30.30.40">
    <property type="entry name" value="SH3 Domains"/>
    <property type="match status" value="1"/>
</dbReference>
<feature type="active site" description="Proton donor/acceptor" evidence="1">
    <location>
        <position position="258"/>
    </location>
</feature>
<evidence type="ECO:0000259" key="5">
    <source>
        <dbReference type="PROSITE" id="PS51781"/>
    </source>
</evidence>
<accession>A0A5M7BY92</accession>
<organism evidence="6 7">
    <name type="scientific">Saccharopolyspora hirsuta</name>
    <dbReference type="NCBI Taxonomy" id="1837"/>
    <lineage>
        <taxon>Bacteria</taxon>
        <taxon>Bacillati</taxon>
        <taxon>Actinomycetota</taxon>
        <taxon>Actinomycetes</taxon>
        <taxon>Pseudonocardiales</taxon>
        <taxon>Pseudonocardiaceae</taxon>
        <taxon>Saccharopolyspora</taxon>
    </lineage>
</organism>
<gene>
    <name evidence="6" type="ORF">F1721_21340</name>
</gene>
<keyword evidence="2" id="KW-0862">Zinc</keyword>
<dbReference type="GO" id="GO:0046872">
    <property type="term" value="F:metal ion binding"/>
    <property type="evidence" value="ECO:0007669"/>
    <property type="project" value="UniProtKB-KW"/>
</dbReference>
<feature type="binding site" evidence="2">
    <location>
        <position position="180"/>
    </location>
    <ligand>
        <name>Zn(2+)</name>
        <dbReference type="ChEBI" id="CHEBI:29105"/>
    </ligand>
</feature>
<keyword evidence="2" id="KW-0479">Metal-binding</keyword>
<feature type="region of interest" description="Disordered" evidence="3">
    <location>
        <begin position="302"/>
        <end position="325"/>
    </location>
</feature>
<dbReference type="GO" id="GO:0004222">
    <property type="term" value="F:metalloendopeptidase activity"/>
    <property type="evidence" value="ECO:0007669"/>
    <property type="project" value="InterPro"/>
</dbReference>
<comment type="caution">
    <text evidence="6">The sequence shown here is derived from an EMBL/GenBank/DDBJ whole genome shotgun (WGS) entry which is preliminary data.</text>
</comment>
<dbReference type="PROSITE" id="PS51781">
    <property type="entry name" value="SH3B"/>
    <property type="match status" value="1"/>
</dbReference>
<keyword evidence="4" id="KW-0732">Signal</keyword>
<dbReference type="Pfam" id="PF01551">
    <property type="entry name" value="Peptidase_M23"/>
    <property type="match status" value="1"/>
</dbReference>
<name>A0A5M7BY92_SACHI</name>
<proteinExistence type="predicted"/>
<reference evidence="6 7" key="1">
    <citation type="submission" date="2019-09" db="EMBL/GenBank/DDBJ databases">
        <title>Draft genome sequence of the thermophilic Saccharopolyspora hirsuta VKM Ac-666T.</title>
        <authorList>
            <person name="Lobastova T.G."/>
            <person name="Fokina V."/>
            <person name="Bragin E.Y."/>
            <person name="Shtratnikova V.Y."/>
            <person name="Starodumova I.P."/>
            <person name="Tarlachkov S.V."/>
            <person name="Donova M.V."/>
        </authorList>
    </citation>
    <scope>NUCLEOTIDE SEQUENCE [LARGE SCALE GENOMIC DNA]</scope>
    <source>
        <strain evidence="6 7">VKM Ac-666</strain>
    </source>
</reference>